<feature type="binding site" evidence="14">
    <location>
        <position position="173"/>
    </location>
    <ligand>
        <name>NADP(+)</name>
        <dbReference type="ChEBI" id="CHEBI:58349"/>
    </ligand>
</feature>
<comment type="caution">
    <text evidence="17">The sequence shown here is derived from an EMBL/GenBank/DDBJ whole genome shotgun (WGS) entry which is preliminary data.</text>
</comment>
<evidence type="ECO:0000256" key="14">
    <source>
        <dbReference type="PIRSR" id="PIRSR006769-2"/>
    </source>
</evidence>
<feature type="active site" description="Proton donor" evidence="13">
    <location>
        <position position="71"/>
    </location>
</feature>
<dbReference type="PANTHER" id="PTHR38011">
    <property type="entry name" value="DIHYDROFOLATE REDUCTASE FAMILY PROTEIN (AFU_ORTHOLOGUE AFUA_8G06820)"/>
    <property type="match status" value="1"/>
</dbReference>
<feature type="binding site" evidence="14">
    <location>
        <position position="203"/>
    </location>
    <ligand>
        <name>substrate</name>
    </ligand>
</feature>
<keyword evidence="11" id="KW-0511">Multifunctional enzyme</keyword>
<dbReference type="UniPathway" id="UPA00275">
    <property type="reaction ID" value="UER00401"/>
</dbReference>
<dbReference type="EC" id="3.5.4.26" evidence="12"/>
<feature type="binding site" evidence="14">
    <location>
        <position position="315"/>
    </location>
    <ligand>
        <name>substrate</name>
    </ligand>
</feature>
<dbReference type="PROSITE" id="PS00903">
    <property type="entry name" value="CYT_DCMP_DEAMINASES_1"/>
    <property type="match status" value="1"/>
</dbReference>
<dbReference type="InterPro" id="IPR002125">
    <property type="entry name" value="CMP_dCMP_dom"/>
</dbReference>
<comment type="pathway">
    <text evidence="2 12">Cofactor biosynthesis; riboflavin biosynthesis; 5-amino-6-(D-ribitylamino)uracil from GTP: step 2/4.</text>
</comment>
<reference evidence="17" key="2">
    <citation type="submission" date="2020-09" db="EMBL/GenBank/DDBJ databases">
        <authorList>
            <person name="Sun Q."/>
            <person name="Sedlacek I."/>
        </authorList>
    </citation>
    <scope>NUCLEOTIDE SEQUENCE</scope>
    <source>
        <strain evidence="17">CCM 7684</strain>
    </source>
</reference>
<protein>
    <recommendedName>
        <fullName evidence="12">Riboflavin biosynthesis protein RibD</fullName>
    </recommendedName>
    <domain>
        <recommendedName>
            <fullName evidence="12">Diaminohydroxyphosphoribosylaminopyrimidine deaminase</fullName>
            <shortName evidence="12">DRAP deaminase</shortName>
            <ecNumber evidence="12">3.5.4.26</ecNumber>
        </recommendedName>
        <alternativeName>
            <fullName evidence="12">Riboflavin-specific deaminase</fullName>
        </alternativeName>
    </domain>
    <domain>
        <recommendedName>
            <fullName evidence="12">5-amino-6-(5-phosphoribosylamino)uracil reductase</fullName>
            <ecNumber evidence="12">1.1.1.193</ecNumber>
        </recommendedName>
        <alternativeName>
            <fullName evidence="12">HTP reductase</fullName>
        </alternativeName>
    </domain>
</protein>
<dbReference type="CDD" id="cd01284">
    <property type="entry name" value="Riboflavin_deaminase-reductase"/>
    <property type="match status" value="1"/>
</dbReference>
<dbReference type="GO" id="GO:0008270">
    <property type="term" value="F:zinc ion binding"/>
    <property type="evidence" value="ECO:0007669"/>
    <property type="project" value="InterPro"/>
</dbReference>
<evidence type="ECO:0000256" key="5">
    <source>
        <dbReference type="ARBA" id="ARBA00007417"/>
    </source>
</evidence>
<comment type="similarity">
    <text evidence="5 12">In the C-terminal section; belongs to the HTP reductase family.</text>
</comment>
<accession>A0A8J3DWC2</accession>
<dbReference type="EC" id="1.1.1.193" evidence="12"/>
<dbReference type="SUPFAM" id="SSF53597">
    <property type="entry name" value="Dihydrofolate reductase-like"/>
    <property type="match status" value="1"/>
</dbReference>
<dbReference type="PANTHER" id="PTHR38011:SF7">
    <property type="entry name" value="2,5-DIAMINO-6-RIBOSYLAMINO-4(3H)-PYRIMIDINONE 5'-PHOSPHATE REDUCTASE"/>
    <property type="match status" value="1"/>
</dbReference>
<keyword evidence="18" id="KW-1185">Reference proteome</keyword>
<dbReference type="AlphaFoldDB" id="A0A8J3DWC2"/>
<proteinExistence type="inferred from homology"/>
<name>A0A8J3DWC2_9RHOB</name>
<feature type="binding site" evidence="15">
    <location>
        <position position="94"/>
    </location>
    <ligand>
        <name>Zn(2+)</name>
        <dbReference type="ChEBI" id="CHEBI:29105"/>
        <note>catalytic</note>
    </ligand>
</feature>
<evidence type="ECO:0000256" key="3">
    <source>
        <dbReference type="ARBA" id="ARBA00004910"/>
    </source>
</evidence>
<dbReference type="Gene3D" id="3.40.140.10">
    <property type="entry name" value="Cytidine Deaminase, domain 2"/>
    <property type="match status" value="1"/>
</dbReference>
<evidence type="ECO:0000256" key="7">
    <source>
        <dbReference type="ARBA" id="ARBA00022723"/>
    </source>
</evidence>
<evidence type="ECO:0000256" key="10">
    <source>
        <dbReference type="ARBA" id="ARBA00023002"/>
    </source>
</evidence>
<dbReference type="InterPro" id="IPR016193">
    <property type="entry name" value="Cytidine_deaminase-like"/>
</dbReference>
<dbReference type="Pfam" id="PF00383">
    <property type="entry name" value="dCMP_cyt_deam_1"/>
    <property type="match status" value="1"/>
</dbReference>
<evidence type="ECO:0000256" key="11">
    <source>
        <dbReference type="ARBA" id="ARBA00023268"/>
    </source>
</evidence>
<evidence type="ECO:0000256" key="4">
    <source>
        <dbReference type="ARBA" id="ARBA00005259"/>
    </source>
</evidence>
<dbReference type="SUPFAM" id="SSF53927">
    <property type="entry name" value="Cytidine deaminase-like"/>
    <property type="match status" value="1"/>
</dbReference>
<dbReference type="GO" id="GO:0009231">
    <property type="term" value="P:riboflavin biosynthetic process"/>
    <property type="evidence" value="ECO:0007669"/>
    <property type="project" value="UniProtKB-UniPathway"/>
</dbReference>
<feature type="domain" description="CMP/dCMP-type deaminase" evidence="16">
    <location>
        <begin position="16"/>
        <end position="142"/>
    </location>
</feature>
<dbReference type="NCBIfam" id="TIGR00326">
    <property type="entry name" value="eubact_ribD"/>
    <property type="match status" value="1"/>
</dbReference>
<sequence>MNAHDMPQNSVTASLHYDERYMEAALSYGRRGMGTTAPNPSVGAVVVVDNGNGGRIVGAGWTQPGGRPHAETVALAEAGEAARGSTLYVTLEPCSHHGKTPPCVDAIRAAGVRRVVVATVDPDSRVSGRGIEILRQAGLRVTVGICEAQALRDHLGHIRRATLGRPMVQLKMALSRDGMVGLRGPRPAVISSPESFGRAHMLRAQSDAIMIGVGTALADDPQLTCRLPGLEHRSPVRFVVDARLRLPLDSKLVRSARKVPVKVITTETAPVGPEIALRAAGIDVLRVRETLPGRIDLPAMLGLLGTMGLTRVMVEGGPTLANALLDEGLIDEALMVAGDVVIGGEGLPAFDEPVEERLWRAGLAATSTFRVGPDVMTLYQIS</sequence>
<evidence type="ECO:0000313" key="17">
    <source>
        <dbReference type="EMBL" id="GGE46367.1"/>
    </source>
</evidence>
<dbReference type="InterPro" id="IPR002734">
    <property type="entry name" value="RibDG_C"/>
</dbReference>
<dbReference type="GO" id="GO:0008703">
    <property type="term" value="F:5-amino-6-(5-phosphoribosylamino)uracil reductase activity"/>
    <property type="evidence" value="ECO:0007669"/>
    <property type="project" value="UniProtKB-EC"/>
</dbReference>
<comment type="cofactor">
    <cofactor evidence="12 15">
        <name>Zn(2+)</name>
        <dbReference type="ChEBI" id="CHEBI:29105"/>
    </cofactor>
    <text evidence="12 15">Binds 1 zinc ion.</text>
</comment>
<evidence type="ECO:0000256" key="9">
    <source>
        <dbReference type="ARBA" id="ARBA00022857"/>
    </source>
</evidence>
<evidence type="ECO:0000256" key="2">
    <source>
        <dbReference type="ARBA" id="ARBA00004882"/>
    </source>
</evidence>
<dbReference type="EMBL" id="BMCP01000002">
    <property type="protein sequence ID" value="GGE46367.1"/>
    <property type="molecule type" value="Genomic_DNA"/>
</dbReference>
<dbReference type="InterPro" id="IPR024072">
    <property type="entry name" value="DHFR-like_dom_sf"/>
</dbReference>
<comment type="pathway">
    <text evidence="3 12">Cofactor biosynthesis; riboflavin biosynthesis; 5-amino-6-(D-ribitylamino)uracil from GTP: step 3/4.</text>
</comment>
<evidence type="ECO:0000256" key="15">
    <source>
        <dbReference type="PIRSR" id="PIRSR006769-3"/>
    </source>
</evidence>
<keyword evidence="7 12" id="KW-0479">Metal-binding</keyword>
<reference evidence="17" key="1">
    <citation type="journal article" date="2014" name="Int. J. Syst. Evol. Microbiol.">
        <title>Complete genome sequence of Corynebacterium casei LMG S-19264T (=DSM 44701T), isolated from a smear-ripened cheese.</title>
        <authorList>
            <consortium name="US DOE Joint Genome Institute (JGI-PGF)"/>
            <person name="Walter F."/>
            <person name="Albersmeier A."/>
            <person name="Kalinowski J."/>
            <person name="Ruckert C."/>
        </authorList>
    </citation>
    <scope>NUCLEOTIDE SEQUENCE</scope>
    <source>
        <strain evidence="17">CCM 7684</strain>
    </source>
</reference>
<evidence type="ECO:0000313" key="18">
    <source>
        <dbReference type="Proteomes" id="UP000602745"/>
    </source>
</evidence>
<comment type="function">
    <text evidence="1 12">Converts 2,5-diamino-6-(ribosylamino)-4(3h)-pyrimidinone 5'-phosphate into 5-amino-6-(ribosylamino)-2,4(1h,3h)-pyrimidinedione 5'-phosphate.</text>
</comment>
<evidence type="ECO:0000256" key="8">
    <source>
        <dbReference type="ARBA" id="ARBA00022833"/>
    </source>
</evidence>
<keyword evidence="9 12" id="KW-0521">NADP</keyword>
<comment type="similarity">
    <text evidence="4 12">In the N-terminal section; belongs to the cytidine and deoxycytidylate deaminase family.</text>
</comment>
<evidence type="ECO:0000256" key="13">
    <source>
        <dbReference type="PIRSR" id="PIRSR006769-1"/>
    </source>
</evidence>
<comment type="catalytic activity">
    <reaction evidence="12">
        <text>2,5-diamino-6-hydroxy-4-(5-phosphoribosylamino)-pyrimidine + H2O + H(+) = 5-amino-6-(5-phospho-D-ribosylamino)uracil + NH4(+)</text>
        <dbReference type="Rhea" id="RHEA:21868"/>
        <dbReference type="ChEBI" id="CHEBI:15377"/>
        <dbReference type="ChEBI" id="CHEBI:15378"/>
        <dbReference type="ChEBI" id="CHEBI:28938"/>
        <dbReference type="ChEBI" id="CHEBI:58453"/>
        <dbReference type="ChEBI" id="CHEBI:58614"/>
        <dbReference type="EC" id="3.5.4.26"/>
    </reaction>
</comment>
<dbReference type="Pfam" id="PF01872">
    <property type="entry name" value="RibD_C"/>
    <property type="match status" value="1"/>
</dbReference>
<organism evidence="17 18">
    <name type="scientific">Agaricicola taiwanensis</name>
    <dbReference type="NCBI Taxonomy" id="591372"/>
    <lineage>
        <taxon>Bacteria</taxon>
        <taxon>Pseudomonadati</taxon>
        <taxon>Pseudomonadota</taxon>
        <taxon>Alphaproteobacteria</taxon>
        <taxon>Rhodobacterales</taxon>
        <taxon>Paracoccaceae</taxon>
        <taxon>Agaricicola</taxon>
    </lineage>
</organism>
<gene>
    <name evidence="17" type="primary">ribD</name>
    <name evidence="17" type="ORF">GCM10007276_24500</name>
</gene>
<dbReference type="GO" id="GO:0008835">
    <property type="term" value="F:diaminohydroxyphosphoribosylaminopyrimidine deaminase activity"/>
    <property type="evidence" value="ECO:0007669"/>
    <property type="project" value="UniProtKB-EC"/>
</dbReference>
<feature type="binding site" evidence="14">
    <location>
        <position position="223"/>
    </location>
    <ligand>
        <name>substrate</name>
    </ligand>
</feature>
<keyword evidence="6 12" id="KW-0686">Riboflavin biosynthesis</keyword>
<feature type="binding site" evidence="14">
    <location>
        <position position="219"/>
    </location>
    <ligand>
        <name>NADP(+)</name>
        <dbReference type="ChEBI" id="CHEBI:58349"/>
    </ligand>
</feature>
<dbReference type="RefSeq" id="WP_229729395.1">
    <property type="nucleotide sequence ID" value="NZ_BMCP01000002.1"/>
</dbReference>
<dbReference type="InterPro" id="IPR050765">
    <property type="entry name" value="Riboflavin_Biosynth_HTPR"/>
</dbReference>
<keyword evidence="8 12" id="KW-0862">Zinc</keyword>
<evidence type="ECO:0000256" key="12">
    <source>
        <dbReference type="PIRNR" id="PIRNR006769"/>
    </source>
</evidence>
<dbReference type="PROSITE" id="PS51747">
    <property type="entry name" value="CYT_DCMP_DEAMINASES_2"/>
    <property type="match status" value="1"/>
</dbReference>
<dbReference type="InterPro" id="IPR004794">
    <property type="entry name" value="Eubact_RibD"/>
</dbReference>
<dbReference type="Proteomes" id="UP000602745">
    <property type="component" value="Unassembled WGS sequence"/>
</dbReference>
<keyword evidence="12" id="KW-0378">Hydrolase</keyword>
<evidence type="ECO:0000256" key="6">
    <source>
        <dbReference type="ARBA" id="ARBA00022619"/>
    </source>
</evidence>
<feature type="binding site" evidence="15">
    <location>
        <position position="69"/>
    </location>
    <ligand>
        <name>Zn(2+)</name>
        <dbReference type="ChEBI" id="CHEBI:29105"/>
        <note>catalytic</note>
    </ligand>
</feature>
<evidence type="ECO:0000256" key="1">
    <source>
        <dbReference type="ARBA" id="ARBA00002151"/>
    </source>
</evidence>
<dbReference type="PIRSF" id="PIRSF006769">
    <property type="entry name" value="RibD"/>
    <property type="match status" value="1"/>
</dbReference>
<dbReference type="InterPro" id="IPR016192">
    <property type="entry name" value="APOBEC/CMP_deaminase_Zn-bd"/>
</dbReference>
<feature type="binding site" evidence="15">
    <location>
        <position position="103"/>
    </location>
    <ligand>
        <name>Zn(2+)</name>
        <dbReference type="ChEBI" id="CHEBI:29105"/>
        <note>catalytic</note>
    </ligand>
</feature>
<feature type="binding site" evidence="14">
    <location>
        <position position="226"/>
    </location>
    <ligand>
        <name>substrate</name>
    </ligand>
</feature>
<evidence type="ECO:0000259" key="16">
    <source>
        <dbReference type="PROSITE" id="PS51747"/>
    </source>
</evidence>
<feature type="binding site" evidence="14">
    <location>
        <position position="215"/>
    </location>
    <ligand>
        <name>NADP(+)</name>
        <dbReference type="ChEBI" id="CHEBI:58349"/>
    </ligand>
</feature>
<keyword evidence="10 12" id="KW-0560">Oxidoreductase</keyword>
<comment type="catalytic activity">
    <reaction evidence="12">
        <text>5-amino-6-(5-phospho-D-ribitylamino)uracil + NADP(+) = 5-amino-6-(5-phospho-D-ribosylamino)uracil + NADPH + H(+)</text>
        <dbReference type="Rhea" id="RHEA:17845"/>
        <dbReference type="ChEBI" id="CHEBI:15378"/>
        <dbReference type="ChEBI" id="CHEBI:57783"/>
        <dbReference type="ChEBI" id="CHEBI:58349"/>
        <dbReference type="ChEBI" id="CHEBI:58421"/>
        <dbReference type="ChEBI" id="CHEBI:58453"/>
        <dbReference type="EC" id="1.1.1.193"/>
    </reaction>
</comment>
<feature type="binding site" evidence="14">
    <location>
        <begin position="317"/>
        <end position="323"/>
    </location>
    <ligand>
        <name>NADP(+)</name>
        <dbReference type="ChEBI" id="CHEBI:58349"/>
    </ligand>
</feature>
<dbReference type="Gene3D" id="3.40.430.10">
    <property type="entry name" value="Dihydrofolate Reductase, subunit A"/>
    <property type="match status" value="1"/>
</dbReference>